<name>A0A9N7PLV9_CLOSE</name>
<dbReference type="FunFam" id="2.60.40.10:FF:000680">
    <property type="entry name" value="Beta-galactosidase"/>
    <property type="match status" value="1"/>
</dbReference>
<feature type="transmembrane region" description="Helical" evidence="10">
    <location>
        <begin position="1557"/>
        <end position="1575"/>
    </location>
</feature>
<dbReference type="InterPro" id="IPR008979">
    <property type="entry name" value="Galactose-bd-like_sf"/>
</dbReference>
<evidence type="ECO:0000256" key="1">
    <source>
        <dbReference type="ARBA" id="ARBA00001412"/>
    </source>
</evidence>
<keyword evidence="10" id="KW-0472">Membrane</keyword>
<dbReference type="EMBL" id="CP023671">
    <property type="protein sequence ID" value="AYE34262.1"/>
    <property type="molecule type" value="Genomic_DNA"/>
</dbReference>
<evidence type="ECO:0000256" key="7">
    <source>
        <dbReference type="RuleBase" id="RU361154"/>
    </source>
</evidence>
<dbReference type="PROSITE" id="PS00719">
    <property type="entry name" value="GLYCOSYL_HYDROL_F2_1"/>
    <property type="match status" value="1"/>
</dbReference>
<dbReference type="InterPro" id="IPR006103">
    <property type="entry name" value="Glyco_hydro_2_cat"/>
</dbReference>
<dbReference type="InterPro" id="IPR014718">
    <property type="entry name" value="GH-type_carb-bd"/>
</dbReference>
<dbReference type="PANTHER" id="PTHR46323">
    <property type="entry name" value="BETA-GALACTOSIDASE"/>
    <property type="match status" value="1"/>
</dbReference>
<dbReference type="SMART" id="SM01038">
    <property type="entry name" value="Bgal_small_N"/>
    <property type="match status" value="1"/>
</dbReference>
<dbReference type="SUPFAM" id="SSF49785">
    <property type="entry name" value="Galactose-binding domain-like"/>
    <property type="match status" value="2"/>
</dbReference>
<dbReference type="GO" id="GO:0005990">
    <property type="term" value="P:lactose catabolic process"/>
    <property type="evidence" value="ECO:0007669"/>
    <property type="project" value="TreeGrafter"/>
</dbReference>
<dbReference type="OrthoDB" id="9762066at2"/>
<evidence type="ECO:0000256" key="3">
    <source>
        <dbReference type="ARBA" id="ARBA00012756"/>
    </source>
</evidence>
<keyword evidence="10" id="KW-1133">Transmembrane helix</keyword>
<evidence type="ECO:0000259" key="11">
    <source>
        <dbReference type="SMART" id="SM00776"/>
    </source>
</evidence>
<evidence type="ECO:0000259" key="12">
    <source>
        <dbReference type="SMART" id="SM01038"/>
    </source>
</evidence>
<comment type="catalytic activity">
    <reaction evidence="1 7">
        <text>Hydrolysis of terminal non-reducing beta-D-galactose residues in beta-D-galactosides.</text>
        <dbReference type="EC" id="3.2.1.23"/>
    </reaction>
</comment>
<evidence type="ECO:0000313" key="16">
    <source>
        <dbReference type="Proteomes" id="UP001055437"/>
    </source>
</evidence>
<dbReference type="InterPro" id="IPR017853">
    <property type="entry name" value="GH"/>
</dbReference>
<keyword evidence="8" id="KW-0175">Coiled coil</keyword>
<keyword evidence="10" id="KW-0812">Transmembrane</keyword>
<evidence type="ECO:0000256" key="6">
    <source>
        <dbReference type="ARBA" id="ARBA00032230"/>
    </source>
</evidence>
<comment type="similarity">
    <text evidence="2 7">Belongs to the glycosyl hydrolase 2 family.</text>
</comment>
<evidence type="ECO:0000313" key="13">
    <source>
        <dbReference type="EMBL" id="AYE34262.1"/>
    </source>
</evidence>
<dbReference type="SUPFAM" id="SSF49303">
    <property type="entry name" value="beta-Galactosidase/glucuronidase domain"/>
    <property type="match status" value="2"/>
</dbReference>
<dbReference type="GO" id="GO:0009341">
    <property type="term" value="C:beta-galactosidase complex"/>
    <property type="evidence" value="ECO:0007669"/>
    <property type="project" value="InterPro"/>
</dbReference>
<dbReference type="Pfam" id="PF08305">
    <property type="entry name" value="NPCBM"/>
    <property type="match status" value="1"/>
</dbReference>
<dbReference type="InterPro" id="IPR032312">
    <property type="entry name" value="LacZ_4"/>
</dbReference>
<dbReference type="GeneID" id="303560473"/>
<evidence type="ECO:0000256" key="4">
    <source>
        <dbReference type="ARBA" id="ARBA00022801"/>
    </source>
</evidence>
<dbReference type="Proteomes" id="UP001055437">
    <property type="component" value="Chromosome"/>
</dbReference>
<reference evidence="14" key="2">
    <citation type="submission" date="2022-06" db="EMBL/GenBank/DDBJ databases">
        <authorList>
            <person name="Holder M.E."/>
            <person name="Ajami N.J."/>
            <person name="Petrosino J.F."/>
        </authorList>
    </citation>
    <scope>NUCLEOTIDE SEQUENCE</scope>
    <source>
        <strain evidence="14">RMA 8861</strain>
    </source>
</reference>
<dbReference type="InterPro" id="IPR006102">
    <property type="entry name" value="Ig-like_GH2"/>
</dbReference>
<dbReference type="KEGG" id="csep:CP523_07265"/>
<evidence type="ECO:0000313" key="14">
    <source>
        <dbReference type="EMBL" id="USS00851.1"/>
    </source>
</evidence>
<dbReference type="InterPro" id="IPR006101">
    <property type="entry name" value="Glyco_hydro_2"/>
</dbReference>
<evidence type="ECO:0000313" key="15">
    <source>
        <dbReference type="Proteomes" id="UP000280586"/>
    </source>
</evidence>
<protein>
    <recommendedName>
        <fullName evidence="3 7">Beta-galactosidase</fullName>
        <ecNumber evidence="3 7">3.2.1.23</ecNumber>
    </recommendedName>
    <alternativeName>
        <fullName evidence="6 7">Lactase</fullName>
    </alternativeName>
</protein>
<proteinExistence type="inferred from homology"/>
<dbReference type="SMART" id="SM00776">
    <property type="entry name" value="NPCBM"/>
    <property type="match status" value="1"/>
</dbReference>
<organism evidence="13 15">
    <name type="scientific">Clostridium septicum</name>
    <dbReference type="NCBI Taxonomy" id="1504"/>
    <lineage>
        <taxon>Bacteria</taxon>
        <taxon>Bacillati</taxon>
        <taxon>Bacillota</taxon>
        <taxon>Clostridia</taxon>
        <taxon>Eubacteriales</taxon>
        <taxon>Clostridiaceae</taxon>
        <taxon>Clostridium</taxon>
    </lineage>
</organism>
<evidence type="ECO:0000256" key="9">
    <source>
        <dbReference type="SAM" id="MobiDB-lite"/>
    </source>
</evidence>
<dbReference type="InterPro" id="IPR013222">
    <property type="entry name" value="Glyco_hyd_98_carb-bd"/>
</dbReference>
<feature type="coiled-coil region" evidence="8">
    <location>
        <begin position="1504"/>
        <end position="1531"/>
    </location>
</feature>
<dbReference type="InterPro" id="IPR038637">
    <property type="entry name" value="NPCBM_sf"/>
</dbReference>
<accession>A0A9N7PLV9</accession>
<dbReference type="PANTHER" id="PTHR46323:SF2">
    <property type="entry name" value="BETA-GALACTOSIDASE"/>
    <property type="match status" value="1"/>
</dbReference>
<dbReference type="GO" id="GO:0030246">
    <property type="term" value="F:carbohydrate binding"/>
    <property type="evidence" value="ECO:0007669"/>
    <property type="project" value="InterPro"/>
</dbReference>
<evidence type="ECO:0000256" key="2">
    <source>
        <dbReference type="ARBA" id="ARBA00007401"/>
    </source>
</evidence>
<dbReference type="EC" id="3.2.1.23" evidence="3 7"/>
<dbReference type="Proteomes" id="UP000280586">
    <property type="component" value="Chromosome"/>
</dbReference>
<reference evidence="13 15" key="1">
    <citation type="submission" date="2017-09" db="EMBL/GenBank/DDBJ databases">
        <authorList>
            <person name="Thomas P."/>
            <person name="Seyboldt C."/>
        </authorList>
    </citation>
    <scope>NUCLEOTIDE SEQUENCE [LARGE SCALE GENOMIC DNA]</scope>
    <source>
        <strain evidence="13 15">DSM 7534</strain>
    </source>
</reference>
<dbReference type="Gene3D" id="3.20.20.80">
    <property type="entry name" value="Glycosidases"/>
    <property type="match status" value="1"/>
</dbReference>
<dbReference type="Pfam" id="PF02837">
    <property type="entry name" value="Glyco_hydro_2_N"/>
    <property type="match status" value="1"/>
</dbReference>
<feature type="compositionally biased region" description="Low complexity" evidence="9">
    <location>
        <begin position="1538"/>
        <end position="1547"/>
    </location>
</feature>
<dbReference type="Gene3D" id="2.60.120.260">
    <property type="entry name" value="Galactose-binding domain-like"/>
    <property type="match status" value="1"/>
</dbReference>
<keyword evidence="16" id="KW-1185">Reference proteome</keyword>
<dbReference type="Gene3D" id="2.70.98.10">
    <property type="match status" value="1"/>
</dbReference>
<dbReference type="EMBL" id="CP099799">
    <property type="protein sequence ID" value="USS00851.1"/>
    <property type="molecule type" value="Genomic_DNA"/>
</dbReference>
<dbReference type="SUPFAM" id="SSF74650">
    <property type="entry name" value="Galactose mutarotase-like"/>
    <property type="match status" value="1"/>
</dbReference>
<dbReference type="Pfam" id="PF07554">
    <property type="entry name" value="FIVAR"/>
    <property type="match status" value="2"/>
</dbReference>
<dbReference type="InterPro" id="IPR036156">
    <property type="entry name" value="Beta-gal/glucu_dom_sf"/>
</dbReference>
<keyword evidence="5 7" id="KW-0326">Glycosidase</keyword>
<dbReference type="RefSeq" id="WP_066673748.1">
    <property type="nucleotide sequence ID" value="NZ_CABMIZ010000002.1"/>
</dbReference>
<evidence type="ECO:0000256" key="8">
    <source>
        <dbReference type="SAM" id="Coils"/>
    </source>
</evidence>
<sequence>MLSKKTLVKVLAVTLSTGILLNNVDTSILADVINQKNDATEFWASNPEKFEDNREKAHSTMMPFNTIEEALNNPNYSDYSNSTNYQTLNGDWKFNIVDKPFQDIKDFYKSDYDISGWDTISVPSSWQLHGYDQPRYNDTAYPWEYQETQPNPPDVPTDYNPIGYYKKSFTIPEGWTDREIFVSFQGVESAYYLYINGEYVGYSEDSFTGHDFNIGKHLKEGENEIAVKVHRWSDGSWLESQDMIKISGIFRDVFLYSTPKAHLRDYTVVTDLDEQYINSQLNVKVDVANYGLENDGKYTIKGLVYNENKELIKELSQEININSSNNEDTVAELNTIVENPKKWSAETPNLYTIVIALEDEEGNIIETISNKFGFREIEISNSQVKINGQPISFKGVNRHEFLPDSGRTLTEESMIKDIELMKQNNINSVRSSHYPNDPRWYDLCNEYGLYVMDEANVETHGRLDEIPQSKPEWKEAVIDRERSMVERSKNETSIIMWSLGNESSGGENFEHAANWIRENDPTRPIHYEPYRDVADVYGRMYRTIEEMEAYAQDTDNKKPYIQCEYAHAMGNSVGNLQKYWDVFDKYDNMQGGYIWDWVDQSIKMTDEKTGEEYFSYGGDWGDGDFTDGNFCANGLVSADRTVQPELQEVKKVYQEIKIKDVDVIHGKINIKNELLFTNVDEYQGNWELRADDEVIQKGNFDINIDPLSNKDMVIPFETPEIIPGTEYWLNISFTLKGDESWAGIGHTVAKQQFKLPFNNPSEKALDITSMSPVNVKENNNAVSIEGNEFDVKINKETGALESYKLNKNGEKVELIQEPLVPNYWRALNDNDKGNGAEERLATWKEAGKNSKVKNINVVKIDNKAIKIELELTVPTEVESTLKLDYTVYGNGEVVISNTLKAGEGLSEIPEIGMMLQLPSEFENVTWYGRGPEENYIDRNTGYDIGVYNKKVDEFFIPYIEPSETGNRTDVRWVTLTNNNGVGLMASGLPTIEFNALEYTPEELSSGKRHPHELEKAGNVVLRLNYKQMGVGGDTSWGATPHPEFMMESEKMYNYTFKINGITKEDSPMEISKINSSLQMNLVNDIKANGVSIQNFDENITEYDIEYLEGSLDTPPVIEVETANDNIKVEVRDLETISGIATVKVVYNDELLGKIFNKTYKLNFNTNNVVYASDVDWESATSGMYEVKKDQTVIGNPLRVKVNNNITIFDKGIGTNSDSKIVYNLEGKDYEKFEAYVGLDRGVSGYGPSILARVEADGVEVFNSGRIYSTWNAPKVEVDLSGVKELALYIDSYDENIKYDHGTWADAKFIKNAKSTDTSLSEIKVNGKAIKDFDAKKYQYDIVLPKGTTEVPEVTVTKVNENAKVFITNTDNIPGETVIKVLSESSAMNTYKIKFTTDEKVEVSKEELNALVEKIESLNETEYIPSTWKALQKELAKSKKVLANSSAAQKDIDKAYNDLNRAYSELILKPNKDKLEELINKAEGLDSKQYTKKSWSNLKKALAAAKKTFTNEEATEDEVKEAEKELDFTIQNLELNDKGSSGSNGTGSENLPNTGGTPAATVGLVGIITTAIGFYIKERKRKN</sequence>
<dbReference type="InterPro" id="IPR011013">
    <property type="entry name" value="Gal_mutarotase_sf_dom"/>
</dbReference>
<evidence type="ECO:0000256" key="5">
    <source>
        <dbReference type="ARBA" id="ARBA00023295"/>
    </source>
</evidence>
<gene>
    <name evidence="13" type="ORF">CP523_07265</name>
    <name evidence="14" type="ORF">NH397_15605</name>
</gene>
<dbReference type="Pfam" id="PF00703">
    <property type="entry name" value="Glyco_hydro_2"/>
    <property type="match status" value="1"/>
</dbReference>
<feature type="region of interest" description="Disordered" evidence="9">
    <location>
        <begin position="1533"/>
        <end position="1558"/>
    </location>
</feature>
<dbReference type="SUPFAM" id="SSF51445">
    <property type="entry name" value="(Trans)glycosidases"/>
    <property type="match status" value="1"/>
</dbReference>
<dbReference type="GO" id="GO:0004565">
    <property type="term" value="F:beta-galactosidase activity"/>
    <property type="evidence" value="ECO:0007669"/>
    <property type="project" value="UniProtKB-EC"/>
</dbReference>
<dbReference type="Gene3D" id="2.60.120.1060">
    <property type="entry name" value="NPCBM/NEW2 domain"/>
    <property type="match status" value="1"/>
</dbReference>
<feature type="domain" description="Beta galactosidase small chain/" evidence="12">
    <location>
        <begin position="783"/>
        <end position="1059"/>
    </location>
</feature>
<dbReference type="InterPro" id="IPR013783">
    <property type="entry name" value="Ig-like_fold"/>
</dbReference>
<keyword evidence="4 7" id="KW-0378">Hydrolase</keyword>
<feature type="domain" description="Glycosyl hydrolase family 98 putative carbohydrate-binding module" evidence="11">
    <location>
        <begin position="1165"/>
        <end position="1310"/>
    </location>
</feature>
<dbReference type="Pfam" id="PF02929">
    <property type="entry name" value="Bgal_small_N"/>
    <property type="match status" value="1"/>
</dbReference>
<dbReference type="Gene3D" id="2.60.40.10">
    <property type="entry name" value="Immunoglobulins"/>
    <property type="match status" value="2"/>
</dbReference>
<dbReference type="InterPro" id="IPR023230">
    <property type="entry name" value="Glyco_hydro_2_CS"/>
</dbReference>
<dbReference type="InterPro" id="IPR050347">
    <property type="entry name" value="Bact_Beta-galactosidase"/>
</dbReference>
<dbReference type="Pfam" id="PF02836">
    <property type="entry name" value="Glyco_hydro_2_C"/>
    <property type="match status" value="1"/>
</dbReference>
<dbReference type="InterPro" id="IPR004199">
    <property type="entry name" value="B-gal_small/dom_5"/>
</dbReference>
<dbReference type="Gene3D" id="1.20.1270.70">
    <property type="entry name" value="Designed single chain three-helix bundle"/>
    <property type="match status" value="2"/>
</dbReference>
<dbReference type="InterPro" id="IPR006104">
    <property type="entry name" value="Glyco_hydro_2_N"/>
</dbReference>
<dbReference type="Pfam" id="PF16353">
    <property type="entry name" value="LacZ_4"/>
    <property type="match status" value="1"/>
</dbReference>
<evidence type="ECO:0000256" key="10">
    <source>
        <dbReference type="SAM" id="Phobius"/>
    </source>
</evidence>
<dbReference type="PRINTS" id="PR00132">
    <property type="entry name" value="GLHYDRLASE2"/>
</dbReference>